<evidence type="ECO:0000313" key="1">
    <source>
        <dbReference type="EMBL" id="MCM1986391.1"/>
    </source>
</evidence>
<dbReference type="Gene3D" id="3.40.1410.10">
    <property type="entry name" value="Chorismate lyase-like"/>
    <property type="match status" value="1"/>
</dbReference>
<protein>
    <submittedName>
        <fullName evidence="1">DUF98 domain-containing protein</fullName>
    </submittedName>
</protein>
<reference evidence="1" key="1">
    <citation type="journal article" date="2021" name="mSystems">
        <title>Bacteria and Archaea Synergistically Convert Glycine Betaine to Biogenic Methane in the Formosa Cold Seep of the South China Sea.</title>
        <authorList>
            <person name="Li L."/>
            <person name="Zhang W."/>
            <person name="Zhang S."/>
            <person name="Song L."/>
            <person name="Sun Q."/>
            <person name="Zhang H."/>
            <person name="Xiang H."/>
            <person name="Dong X."/>
        </authorList>
    </citation>
    <scope>NUCLEOTIDE SEQUENCE</scope>
    <source>
        <strain evidence="1">LLY</strain>
    </source>
</reference>
<dbReference type="Proteomes" id="UP001056766">
    <property type="component" value="Unassembled WGS sequence"/>
</dbReference>
<dbReference type="AlphaFoldDB" id="A0A9E4ZDT3"/>
<dbReference type="InterPro" id="IPR002800">
    <property type="entry name" value="Rv2949c-like"/>
</dbReference>
<organism evidence="1 2">
    <name type="scientific">Methanococcoides seepicolus</name>
    <dbReference type="NCBI Taxonomy" id="2828780"/>
    <lineage>
        <taxon>Archaea</taxon>
        <taxon>Methanobacteriati</taxon>
        <taxon>Methanobacteriota</taxon>
        <taxon>Stenosarchaea group</taxon>
        <taxon>Methanomicrobia</taxon>
        <taxon>Methanosarcinales</taxon>
        <taxon>Methanosarcinaceae</taxon>
        <taxon>Methanococcoides</taxon>
    </lineage>
</organism>
<comment type="caution">
    <text evidence="1">The sequence shown here is derived from an EMBL/GenBank/DDBJ whole genome shotgun (WGS) entry which is preliminary data.</text>
</comment>
<proteinExistence type="predicted"/>
<dbReference type="SUPFAM" id="SSF64288">
    <property type="entry name" value="Chorismate lyase-like"/>
    <property type="match status" value="1"/>
</dbReference>
<reference evidence="1" key="2">
    <citation type="submission" date="2021-04" db="EMBL/GenBank/DDBJ databases">
        <authorList>
            <person name="Dong X."/>
        </authorList>
    </citation>
    <scope>NUCLEOTIDE SEQUENCE</scope>
    <source>
        <strain evidence="1">LLY</strain>
    </source>
</reference>
<dbReference type="EMBL" id="JAGSOI010000014">
    <property type="protein sequence ID" value="MCM1986391.1"/>
    <property type="molecule type" value="Genomic_DNA"/>
</dbReference>
<accession>A0A9E4ZDT3</accession>
<gene>
    <name evidence="1" type="ORF">KDK67_05160</name>
</gene>
<dbReference type="RefSeq" id="WP_250867775.1">
    <property type="nucleotide sequence ID" value="NZ_JAGSOI010000014.1"/>
</dbReference>
<sequence>MTFVNSEFLRDLKAFDIPTCLRVCAGTDGSVTFLLEIMTCKDVSVVTEAQHIVKADAEMSSLLKVPEGSDVNYRLVTLLAGDTPFVRALSLSPIERMPENIRQDLMRADIPIGKILRNSGIETRRDFDNINIAENEPIFDTSRVLSRSYHIVHDNSTMMWINERFPVDERWDL</sequence>
<dbReference type="InterPro" id="IPR028978">
    <property type="entry name" value="Chorismate_lyase_/UTRA_dom_sf"/>
</dbReference>
<evidence type="ECO:0000313" key="2">
    <source>
        <dbReference type="Proteomes" id="UP001056766"/>
    </source>
</evidence>
<name>A0A9E4ZDT3_9EURY</name>
<keyword evidence="2" id="KW-1185">Reference proteome</keyword>
<dbReference type="Pfam" id="PF01947">
    <property type="entry name" value="Rv2949c-like"/>
    <property type="match status" value="1"/>
</dbReference>